<dbReference type="InterPro" id="IPR036291">
    <property type="entry name" value="NAD(P)-bd_dom_sf"/>
</dbReference>
<evidence type="ECO:0000313" key="2">
    <source>
        <dbReference type="Proteomes" id="UP000637788"/>
    </source>
</evidence>
<evidence type="ECO:0000313" key="1">
    <source>
        <dbReference type="EMBL" id="GGK62297.1"/>
    </source>
</evidence>
<dbReference type="SUPFAM" id="SSF51735">
    <property type="entry name" value="NAD(P)-binding Rossmann-fold domains"/>
    <property type="match status" value="1"/>
</dbReference>
<dbReference type="PANTHER" id="PTHR43162">
    <property type="match status" value="1"/>
</dbReference>
<proteinExistence type="predicted"/>
<dbReference type="AlphaFoldDB" id="A0A917QPU0"/>
<reference evidence="1" key="1">
    <citation type="journal article" date="2014" name="Int. J. Syst. Evol. Microbiol.">
        <title>Complete genome sequence of Corynebacterium casei LMG S-19264T (=DSM 44701T), isolated from a smear-ripened cheese.</title>
        <authorList>
            <consortium name="US DOE Joint Genome Institute (JGI-PGF)"/>
            <person name="Walter F."/>
            <person name="Albersmeier A."/>
            <person name="Kalinowski J."/>
            <person name="Ruckert C."/>
        </authorList>
    </citation>
    <scope>NUCLEOTIDE SEQUENCE</scope>
    <source>
        <strain evidence="1">JCM 3035</strain>
    </source>
</reference>
<dbReference type="Proteomes" id="UP000637788">
    <property type="component" value="Unassembled WGS sequence"/>
</dbReference>
<dbReference type="Gene3D" id="3.40.50.720">
    <property type="entry name" value="NAD(P)-binding Rossmann-like Domain"/>
    <property type="match status" value="1"/>
</dbReference>
<dbReference type="EMBL" id="BMPQ01000004">
    <property type="protein sequence ID" value="GGK62297.1"/>
    <property type="molecule type" value="Genomic_DNA"/>
</dbReference>
<evidence type="ECO:0008006" key="3">
    <source>
        <dbReference type="Google" id="ProtNLM"/>
    </source>
</evidence>
<protein>
    <recommendedName>
        <fullName evidence="3">NAD(P)-binding domain-containing protein</fullName>
    </recommendedName>
</protein>
<dbReference type="InterPro" id="IPR051604">
    <property type="entry name" value="Ergot_Alk_Oxidoreductase"/>
</dbReference>
<name>A0A917QPU0_9ACTN</name>
<comment type="caution">
    <text evidence="1">The sequence shown here is derived from an EMBL/GenBank/DDBJ whole genome shotgun (WGS) entry which is preliminary data.</text>
</comment>
<reference evidence="1" key="2">
    <citation type="submission" date="2020-09" db="EMBL/GenBank/DDBJ databases">
        <authorList>
            <person name="Sun Q."/>
            <person name="Ohkuma M."/>
        </authorList>
    </citation>
    <scope>NUCLEOTIDE SEQUENCE</scope>
    <source>
        <strain evidence="1">JCM 3035</strain>
    </source>
</reference>
<keyword evidence="2" id="KW-1185">Reference proteome</keyword>
<organism evidence="1 2">
    <name type="scientific">Streptomyces flaveus</name>
    <dbReference type="NCBI Taxonomy" id="66370"/>
    <lineage>
        <taxon>Bacteria</taxon>
        <taxon>Bacillati</taxon>
        <taxon>Actinomycetota</taxon>
        <taxon>Actinomycetes</taxon>
        <taxon>Kitasatosporales</taxon>
        <taxon>Streptomycetaceae</taxon>
        <taxon>Streptomyces</taxon>
        <taxon>Streptomyces aurantiacus group</taxon>
    </lineage>
</organism>
<dbReference type="PANTHER" id="PTHR43162:SF1">
    <property type="entry name" value="PRESTALK A DIFFERENTIATION PROTEIN A"/>
    <property type="match status" value="1"/>
</dbReference>
<accession>A0A917QPU0</accession>
<sequence length="144" mass="15792">MLGGTGKIGRRVVRLLRERGVPVRVASRSGEQRFDWEDRSTWEPALRGARAVYLVYLPDLGSHDAAPRLREVSELAASQGAERLVFQSGGGWPEAAPAKEAVGMASAAWTILRPAWFSQNFSEDLFLEPLRHGEVRLPAAAAAR</sequence>
<gene>
    <name evidence="1" type="ORF">GCM10010094_23670</name>
</gene>